<feature type="coiled-coil region" evidence="1">
    <location>
        <begin position="57"/>
        <end position="87"/>
    </location>
</feature>
<dbReference type="Pfam" id="PF20917">
    <property type="entry name" value="AsnRS_N"/>
    <property type="match status" value="1"/>
</dbReference>
<dbReference type="InterPro" id="IPR048952">
    <property type="entry name" value="AsnRS_N"/>
</dbReference>
<dbReference type="InterPro" id="IPR012340">
    <property type="entry name" value="NA-bd_OB-fold"/>
</dbReference>
<keyword evidence="1" id="KW-0175">Coiled coil</keyword>
<evidence type="ECO:0000256" key="1">
    <source>
        <dbReference type="SAM" id="Coils"/>
    </source>
</evidence>
<name>A0A0R3PIE7_ANGCS</name>
<reference evidence="5" key="1">
    <citation type="submission" date="2017-02" db="UniProtKB">
        <authorList>
            <consortium name="WormBaseParasite"/>
        </authorList>
    </citation>
    <scope>IDENTIFICATION</scope>
</reference>
<evidence type="ECO:0000313" key="4">
    <source>
        <dbReference type="Proteomes" id="UP000267027"/>
    </source>
</evidence>
<dbReference type="OrthoDB" id="5869582at2759"/>
<sequence length="139" mass="15863">MTKFYICSEFGSDHNDGSEERPLGTIFQAMVLSKNTGEFLVRSVKEDGTKTWEPASKAAIKKNLKKYEAELKKVEKAQLQVKEHQASTLAALEEAKKITLSIDETLPNAKVVKISECVNYREQRVRVKAWVHRLRRQGQ</sequence>
<evidence type="ECO:0000313" key="3">
    <source>
        <dbReference type="EMBL" id="VDM55711.1"/>
    </source>
</evidence>
<feature type="domain" description="Asparagine--tRNA ligase N-terminal" evidence="2">
    <location>
        <begin position="18"/>
        <end position="107"/>
    </location>
</feature>
<keyword evidence="4" id="KW-1185">Reference proteome</keyword>
<reference evidence="3 4" key="2">
    <citation type="submission" date="2018-11" db="EMBL/GenBank/DDBJ databases">
        <authorList>
            <consortium name="Pathogen Informatics"/>
        </authorList>
    </citation>
    <scope>NUCLEOTIDE SEQUENCE [LARGE SCALE GENOMIC DNA]</scope>
    <source>
        <strain evidence="3 4">Costa Rica</strain>
    </source>
</reference>
<organism evidence="5">
    <name type="scientific">Angiostrongylus costaricensis</name>
    <name type="common">Nematode worm</name>
    <dbReference type="NCBI Taxonomy" id="334426"/>
    <lineage>
        <taxon>Eukaryota</taxon>
        <taxon>Metazoa</taxon>
        <taxon>Ecdysozoa</taxon>
        <taxon>Nematoda</taxon>
        <taxon>Chromadorea</taxon>
        <taxon>Rhabditida</taxon>
        <taxon>Rhabditina</taxon>
        <taxon>Rhabditomorpha</taxon>
        <taxon>Strongyloidea</taxon>
        <taxon>Metastrongylidae</taxon>
        <taxon>Angiostrongylus</taxon>
    </lineage>
</organism>
<evidence type="ECO:0000259" key="2">
    <source>
        <dbReference type="Pfam" id="PF20917"/>
    </source>
</evidence>
<dbReference type="Gene3D" id="2.40.50.140">
    <property type="entry name" value="Nucleic acid-binding proteins"/>
    <property type="match status" value="1"/>
</dbReference>
<dbReference type="OMA" id="VSSEIWI"/>
<evidence type="ECO:0000313" key="5">
    <source>
        <dbReference type="WBParaSite" id="ACOC_0000412401-mRNA-1"/>
    </source>
</evidence>
<proteinExistence type="predicted"/>
<dbReference type="Gene3D" id="3.30.1910.20">
    <property type="entry name" value="asparaginyl-tRNA synthetase, N-terminal domain"/>
    <property type="match status" value="1"/>
</dbReference>
<protein>
    <submittedName>
        <fullName evidence="5">Transposase</fullName>
    </submittedName>
</protein>
<dbReference type="STRING" id="334426.A0A0R3PIE7"/>
<dbReference type="AlphaFoldDB" id="A0A0R3PIE7"/>
<gene>
    <name evidence="3" type="ORF">ACOC_LOCUS4126</name>
</gene>
<dbReference type="WBParaSite" id="ACOC_0000412401-mRNA-1">
    <property type="protein sequence ID" value="ACOC_0000412401-mRNA-1"/>
    <property type="gene ID" value="ACOC_0000412401"/>
</dbReference>
<dbReference type="EMBL" id="UYYA01002103">
    <property type="protein sequence ID" value="VDM55711.1"/>
    <property type="molecule type" value="Genomic_DNA"/>
</dbReference>
<dbReference type="Proteomes" id="UP000267027">
    <property type="component" value="Unassembled WGS sequence"/>
</dbReference>
<accession>A0A0R3PIE7</accession>